<dbReference type="EMBL" id="CP114203">
    <property type="protein sequence ID" value="WAU02193.1"/>
    <property type="molecule type" value="Genomic_DNA"/>
</dbReference>
<name>A0ABY7IV80_STRNI</name>
<dbReference type="Gene3D" id="3.90.79.10">
    <property type="entry name" value="Nucleoside Triphosphate Pyrophosphohydrolase"/>
    <property type="match status" value="1"/>
</dbReference>
<dbReference type="PRINTS" id="PR00502">
    <property type="entry name" value="NUDIXFAMILY"/>
</dbReference>
<evidence type="ECO:0000313" key="4">
    <source>
        <dbReference type="EMBL" id="WAU02193.1"/>
    </source>
</evidence>
<keyword evidence="1" id="KW-0378">Hydrolase</keyword>
<dbReference type="Proteomes" id="UP001210169">
    <property type="component" value="Chromosome"/>
</dbReference>
<dbReference type="InterPro" id="IPR020476">
    <property type="entry name" value="Nudix_hydrolase"/>
</dbReference>
<dbReference type="InterPro" id="IPR000086">
    <property type="entry name" value="NUDIX_hydrolase_dom"/>
</dbReference>
<reference evidence="4 5" key="1">
    <citation type="submission" date="2022-12" db="EMBL/GenBank/DDBJ databases">
        <authorList>
            <person name="Ruckert C."/>
            <person name="Busche T."/>
            <person name="Kalinowski J."/>
            <person name="Wittmann C."/>
        </authorList>
    </citation>
    <scope>NUCLEOTIDE SEQUENCE [LARGE SCALE GENOMIC DNA]</scope>
    <source>
        <strain evidence="4 5">DSM 40276</strain>
    </source>
</reference>
<organism evidence="4 5">
    <name type="scientific">Streptomyces nigrescens</name>
    <dbReference type="NCBI Taxonomy" id="1920"/>
    <lineage>
        <taxon>Bacteria</taxon>
        <taxon>Bacillati</taxon>
        <taxon>Actinomycetota</taxon>
        <taxon>Actinomycetes</taxon>
        <taxon>Kitasatosporales</taxon>
        <taxon>Streptomycetaceae</taxon>
        <taxon>Streptomyces</taxon>
    </lineage>
</organism>
<evidence type="ECO:0000256" key="2">
    <source>
        <dbReference type="SAM" id="MobiDB-lite"/>
    </source>
</evidence>
<accession>A0ABY7IV80</accession>
<gene>
    <name evidence="4" type="ORF">STRNI_000173</name>
</gene>
<evidence type="ECO:0000313" key="5">
    <source>
        <dbReference type="Proteomes" id="UP001210169"/>
    </source>
</evidence>
<dbReference type="PROSITE" id="PS51462">
    <property type="entry name" value="NUDIX"/>
    <property type="match status" value="1"/>
</dbReference>
<proteinExistence type="predicted"/>
<feature type="region of interest" description="Disordered" evidence="2">
    <location>
        <begin position="36"/>
        <end position="56"/>
    </location>
</feature>
<feature type="domain" description="Nudix hydrolase" evidence="3">
    <location>
        <begin position="1"/>
        <end position="56"/>
    </location>
</feature>
<dbReference type="InterPro" id="IPR015797">
    <property type="entry name" value="NUDIX_hydrolase-like_dom_sf"/>
</dbReference>
<sequence>MSHRNARLTVHGRRLLVEHVCAGDLRWQFPAGKLEVGESSEQAAVREPQEETGGEF</sequence>
<evidence type="ECO:0000259" key="3">
    <source>
        <dbReference type="PROSITE" id="PS51462"/>
    </source>
</evidence>
<dbReference type="Pfam" id="PF00293">
    <property type="entry name" value="NUDIX"/>
    <property type="match status" value="1"/>
</dbReference>
<dbReference type="GeneID" id="301329389"/>
<keyword evidence="5" id="KW-1185">Reference proteome</keyword>
<dbReference type="SUPFAM" id="SSF55811">
    <property type="entry name" value="Nudix"/>
    <property type="match status" value="1"/>
</dbReference>
<dbReference type="RefSeq" id="WP_277410290.1">
    <property type="nucleotide sequence ID" value="NZ_CP114203.1"/>
</dbReference>
<evidence type="ECO:0000256" key="1">
    <source>
        <dbReference type="ARBA" id="ARBA00022801"/>
    </source>
</evidence>
<protein>
    <submittedName>
        <fullName evidence="4">NUDIX domain-containing protein</fullName>
    </submittedName>
</protein>